<protein>
    <submittedName>
        <fullName evidence="2">Uncharacterized protein</fullName>
    </submittedName>
</protein>
<keyword evidence="1" id="KW-1133">Transmembrane helix</keyword>
<dbReference type="AlphaFoldDB" id="A0A0F9LM00"/>
<evidence type="ECO:0000256" key="1">
    <source>
        <dbReference type="SAM" id="Phobius"/>
    </source>
</evidence>
<name>A0A0F9LM00_9ZZZZ</name>
<accession>A0A0F9LM00</accession>
<proteinExistence type="predicted"/>
<evidence type="ECO:0000313" key="2">
    <source>
        <dbReference type="EMBL" id="KKM94323.1"/>
    </source>
</evidence>
<comment type="caution">
    <text evidence="2">The sequence shown here is derived from an EMBL/GenBank/DDBJ whole genome shotgun (WGS) entry which is preliminary data.</text>
</comment>
<feature type="transmembrane region" description="Helical" evidence="1">
    <location>
        <begin position="12"/>
        <end position="31"/>
    </location>
</feature>
<organism evidence="2">
    <name type="scientific">marine sediment metagenome</name>
    <dbReference type="NCBI Taxonomy" id="412755"/>
    <lineage>
        <taxon>unclassified sequences</taxon>
        <taxon>metagenomes</taxon>
        <taxon>ecological metagenomes</taxon>
    </lineage>
</organism>
<keyword evidence="1" id="KW-0812">Transmembrane</keyword>
<reference evidence="2" key="1">
    <citation type="journal article" date="2015" name="Nature">
        <title>Complex archaea that bridge the gap between prokaryotes and eukaryotes.</title>
        <authorList>
            <person name="Spang A."/>
            <person name="Saw J.H."/>
            <person name="Jorgensen S.L."/>
            <person name="Zaremba-Niedzwiedzka K."/>
            <person name="Martijn J."/>
            <person name="Lind A.E."/>
            <person name="van Eijk R."/>
            <person name="Schleper C."/>
            <person name="Guy L."/>
            <person name="Ettema T.J."/>
        </authorList>
    </citation>
    <scope>NUCLEOTIDE SEQUENCE</scope>
</reference>
<gene>
    <name evidence="2" type="ORF">LCGC14_1199500</name>
</gene>
<dbReference type="EMBL" id="LAZR01006155">
    <property type="protein sequence ID" value="KKM94323.1"/>
    <property type="molecule type" value="Genomic_DNA"/>
</dbReference>
<keyword evidence="1" id="KW-0472">Membrane</keyword>
<sequence>MLNETFRIDWIFIDNIIIILLFLLLVIVRIFKSTHRWRSSFSNKALEYFFFPLASEDVNRRFILTKKWILIKNSSLKERYTTKPVIFVLRTNYKRKLLRILTEGLSSYGFNVINVRIKTKHYLASNMRETVVINEFASLISSIIDGFKKKELIENPNYILLNHSKSNFPYKAVLSDVKNIGMILINPRVTLDYIKNFYDNIDNSHQNNQFFTIFSKKSIFISKNKNQKRFLKELYSINTSSLKIFSLDKAKRSFKYYETVLLGTIIDIVENKLLNSKM</sequence>